<proteinExistence type="inferred from homology"/>
<dbReference type="InterPro" id="IPR015422">
    <property type="entry name" value="PyrdxlP-dep_Trfase_small"/>
</dbReference>
<comment type="caution">
    <text evidence="13">The sequence shown here is derived from an EMBL/GenBank/DDBJ whole genome shotgun (WGS) entry which is preliminary data.</text>
</comment>
<dbReference type="CDD" id="cd00611">
    <property type="entry name" value="PSAT_like"/>
    <property type="match status" value="1"/>
</dbReference>
<dbReference type="Proteomes" id="UP001162131">
    <property type="component" value="Unassembled WGS sequence"/>
</dbReference>
<protein>
    <recommendedName>
        <fullName evidence="4">phosphoserine transaminase</fullName>
        <ecNumber evidence="4">2.6.1.52</ecNumber>
    </recommendedName>
</protein>
<keyword evidence="14" id="KW-1185">Reference proteome</keyword>
<evidence type="ECO:0000256" key="8">
    <source>
        <dbReference type="ARBA" id="ARBA00022898"/>
    </source>
</evidence>
<dbReference type="NCBIfam" id="TIGR01364">
    <property type="entry name" value="serC_1"/>
    <property type="match status" value="1"/>
</dbReference>
<dbReference type="HAMAP" id="MF_00160">
    <property type="entry name" value="SerC_aminotrans_5"/>
    <property type="match status" value="1"/>
</dbReference>
<dbReference type="GO" id="GO:0006564">
    <property type="term" value="P:L-serine biosynthetic process"/>
    <property type="evidence" value="ECO:0007669"/>
    <property type="project" value="UniProtKB-KW"/>
</dbReference>
<dbReference type="PIRSF" id="PIRSF000525">
    <property type="entry name" value="SerC"/>
    <property type="match status" value="1"/>
</dbReference>
<dbReference type="FunFam" id="3.90.1150.10:FF:000006">
    <property type="entry name" value="Phosphoserine aminotransferase"/>
    <property type="match status" value="1"/>
</dbReference>
<evidence type="ECO:0000256" key="10">
    <source>
        <dbReference type="ARBA" id="ARBA00047630"/>
    </source>
</evidence>
<name>A0AAU9KBE1_9CILI</name>
<dbReference type="InterPro" id="IPR022278">
    <property type="entry name" value="Pser_aminoTfrase"/>
</dbReference>
<dbReference type="GO" id="GO:0030170">
    <property type="term" value="F:pyridoxal phosphate binding"/>
    <property type="evidence" value="ECO:0007669"/>
    <property type="project" value="TreeGrafter"/>
</dbReference>
<comment type="cofactor">
    <cofactor evidence="1">
        <name>pyridoxal 5'-phosphate</name>
        <dbReference type="ChEBI" id="CHEBI:597326"/>
    </cofactor>
</comment>
<evidence type="ECO:0000259" key="12">
    <source>
        <dbReference type="Pfam" id="PF00266"/>
    </source>
</evidence>
<keyword evidence="5" id="KW-0032">Aminotransferase</keyword>
<accession>A0AAU9KBE1</accession>
<evidence type="ECO:0000313" key="14">
    <source>
        <dbReference type="Proteomes" id="UP001162131"/>
    </source>
</evidence>
<organism evidence="13 14">
    <name type="scientific">Blepharisma stoltei</name>
    <dbReference type="NCBI Taxonomy" id="1481888"/>
    <lineage>
        <taxon>Eukaryota</taxon>
        <taxon>Sar</taxon>
        <taxon>Alveolata</taxon>
        <taxon>Ciliophora</taxon>
        <taxon>Postciliodesmatophora</taxon>
        <taxon>Heterotrichea</taxon>
        <taxon>Heterotrichida</taxon>
        <taxon>Blepharismidae</taxon>
        <taxon>Blepharisma</taxon>
    </lineage>
</organism>
<evidence type="ECO:0000313" key="13">
    <source>
        <dbReference type="EMBL" id="CAG9331239.1"/>
    </source>
</evidence>
<dbReference type="PANTHER" id="PTHR43247">
    <property type="entry name" value="PHOSPHOSERINE AMINOTRANSFERASE"/>
    <property type="match status" value="1"/>
</dbReference>
<evidence type="ECO:0000256" key="2">
    <source>
        <dbReference type="ARBA" id="ARBA00005099"/>
    </source>
</evidence>
<dbReference type="AlphaFoldDB" id="A0AAU9KBE1"/>
<evidence type="ECO:0000256" key="5">
    <source>
        <dbReference type="ARBA" id="ARBA00022576"/>
    </source>
</evidence>
<comment type="catalytic activity">
    <reaction evidence="11">
        <text>O-phospho-L-serine + 2-oxoglutarate = 3-phosphooxypyruvate + L-glutamate</text>
        <dbReference type="Rhea" id="RHEA:14329"/>
        <dbReference type="ChEBI" id="CHEBI:16810"/>
        <dbReference type="ChEBI" id="CHEBI:18110"/>
        <dbReference type="ChEBI" id="CHEBI:29985"/>
        <dbReference type="ChEBI" id="CHEBI:57524"/>
        <dbReference type="EC" id="2.6.1.52"/>
    </reaction>
</comment>
<comment type="catalytic activity">
    <reaction evidence="10">
        <text>4-(phosphooxy)-L-threonine + 2-oxoglutarate = (R)-3-hydroxy-2-oxo-4-phosphooxybutanoate + L-glutamate</text>
        <dbReference type="Rhea" id="RHEA:16573"/>
        <dbReference type="ChEBI" id="CHEBI:16810"/>
        <dbReference type="ChEBI" id="CHEBI:29985"/>
        <dbReference type="ChEBI" id="CHEBI:58452"/>
        <dbReference type="ChEBI" id="CHEBI:58538"/>
        <dbReference type="EC" id="2.6.1.52"/>
    </reaction>
</comment>
<feature type="domain" description="Aminotransferase class V" evidence="12">
    <location>
        <begin position="6"/>
        <end position="357"/>
    </location>
</feature>
<dbReference type="FunFam" id="3.40.640.10:FF:000010">
    <property type="entry name" value="Phosphoserine aminotransferase"/>
    <property type="match status" value="1"/>
</dbReference>
<reference evidence="13" key="1">
    <citation type="submission" date="2021-09" db="EMBL/GenBank/DDBJ databases">
        <authorList>
            <consortium name="AG Swart"/>
            <person name="Singh M."/>
            <person name="Singh A."/>
            <person name="Seah K."/>
            <person name="Emmerich C."/>
        </authorList>
    </citation>
    <scope>NUCLEOTIDE SEQUENCE</scope>
    <source>
        <strain evidence="13">ATCC30299</strain>
    </source>
</reference>
<dbReference type="Gene3D" id="3.90.1150.10">
    <property type="entry name" value="Aspartate Aminotransferase, domain 1"/>
    <property type="match status" value="1"/>
</dbReference>
<gene>
    <name evidence="13" type="ORF">BSTOLATCC_MIC53314</name>
</gene>
<dbReference type="Gene3D" id="3.40.640.10">
    <property type="entry name" value="Type I PLP-dependent aspartate aminotransferase-like (Major domain)"/>
    <property type="match status" value="1"/>
</dbReference>
<dbReference type="GO" id="GO:0004648">
    <property type="term" value="F:O-phospho-L-serine:2-oxoglutarate aminotransferase activity"/>
    <property type="evidence" value="ECO:0007669"/>
    <property type="project" value="UniProtKB-EC"/>
</dbReference>
<dbReference type="EMBL" id="CAJZBQ010000053">
    <property type="protein sequence ID" value="CAG9331239.1"/>
    <property type="molecule type" value="Genomic_DNA"/>
</dbReference>
<dbReference type="SUPFAM" id="SSF53383">
    <property type="entry name" value="PLP-dependent transferases"/>
    <property type="match status" value="1"/>
</dbReference>
<evidence type="ECO:0000256" key="11">
    <source>
        <dbReference type="ARBA" id="ARBA00049007"/>
    </source>
</evidence>
<evidence type="ECO:0000256" key="9">
    <source>
        <dbReference type="ARBA" id="ARBA00023299"/>
    </source>
</evidence>
<dbReference type="InterPro" id="IPR015421">
    <property type="entry name" value="PyrdxlP-dep_Trfase_major"/>
</dbReference>
<evidence type="ECO:0000256" key="6">
    <source>
        <dbReference type="ARBA" id="ARBA00022605"/>
    </source>
</evidence>
<dbReference type="GO" id="GO:0005737">
    <property type="term" value="C:cytoplasm"/>
    <property type="evidence" value="ECO:0007669"/>
    <property type="project" value="TreeGrafter"/>
</dbReference>
<evidence type="ECO:0000256" key="4">
    <source>
        <dbReference type="ARBA" id="ARBA00013030"/>
    </source>
</evidence>
<evidence type="ECO:0000256" key="3">
    <source>
        <dbReference type="ARBA" id="ARBA00006904"/>
    </source>
</evidence>
<dbReference type="NCBIfam" id="NF003764">
    <property type="entry name" value="PRK05355.1"/>
    <property type="match status" value="1"/>
</dbReference>
<dbReference type="Pfam" id="PF00266">
    <property type="entry name" value="Aminotran_5"/>
    <property type="match status" value="1"/>
</dbReference>
<keyword evidence="6" id="KW-0028">Amino-acid biosynthesis</keyword>
<dbReference type="EC" id="2.6.1.52" evidence="4"/>
<sequence length="371" mass="41208">MASGRIFNFSAGPSMLPVEILEQAQADIINWDGTGMSVMEMSHRSKPFESIHKKCIQDLRDLLNIPPNFKVLLMQGGGSTQFACVPLNLLKDKETANYLTTGAWSTKAIEEARKYCRAHEVATSKSTNFTTIPDPSTWNVDPNGAYFHYCANETIHGVEFTLTQEMLDRIGEVPIVADMSSNFLSKPIDFSKHAVVYAGAQKNAGPAGVTFVIAREDMLGHAKNITPTMLDWKIQADNDSMYNTPPCYAIYICGLYFDYMKRHGGIEAVQELDRQKAAILYDLFDSSNGFYTNPVNPQYRSKMNVPFLIKGGNVDLEKKFLAEAEAVGLSTLAGHRSVGGLRASIYNGMPLEGVRRLADFMTEFKTKHEAE</sequence>
<keyword evidence="8" id="KW-0663">Pyridoxal phosphate</keyword>
<dbReference type="PANTHER" id="PTHR43247:SF1">
    <property type="entry name" value="PHOSPHOSERINE AMINOTRANSFERASE"/>
    <property type="match status" value="1"/>
</dbReference>
<keyword evidence="7" id="KW-0808">Transferase</keyword>
<dbReference type="InterPro" id="IPR000192">
    <property type="entry name" value="Aminotrans_V_dom"/>
</dbReference>
<evidence type="ECO:0000256" key="1">
    <source>
        <dbReference type="ARBA" id="ARBA00001933"/>
    </source>
</evidence>
<comment type="pathway">
    <text evidence="2">Amino-acid biosynthesis; L-serine biosynthesis; L-serine from 3-phospho-D-glycerate: step 2/3.</text>
</comment>
<dbReference type="InterPro" id="IPR015424">
    <property type="entry name" value="PyrdxlP-dep_Trfase"/>
</dbReference>
<keyword evidence="9" id="KW-0718">Serine biosynthesis</keyword>
<comment type="similarity">
    <text evidence="3">Belongs to the class-V pyridoxal-phosphate-dependent aminotransferase family. SerC subfamily.</text>
</comment>
<evidence type="ECO:0000256" key="7">
    <source>
        <dbReference type="ARBA" id="ARBA00022679"/>
    </source>
</evidence>